<feature type="region of interest" description="Disordered" evidence="1">
    <location>
        <begin position="1"/>
        <end position="83"/>
    </location>
</feature>
<feature type="compositionally biased region" description="Acidic residues" evidence="1">
    <location>
        <begin position="203"/>
        <end position="214"/>
    </location>
</feature>
<dbReference type="EMBL" id="JPDN02000001">
    <property type="protein sequence ID" value="PON30906.1"/>
    <property type="molecule type" value="Genomic_DNA"/>
</dbReference>
<gene>
    <name evidence="2" type="ORF">TGAM01_v200327</name>
</gene>
<accession>A0A2P5A2X5</accession>
<name>A0A2P5A2X5_9HYPO</name>
<evidence type="ECO:0000313" key="2">
    <source>
        <dbReference type="EMBL" id="PON30906.1"/>
    </source>
</evidence>
<sequence length="301" mass="33061">MPSTHRSGSPTQQSSRSPASVTSHTSHASHTSHHSLLSRHSHSSHHSQQSQHSSQHSRSLRRRRRRRSRRSSQSAAAKPDSPRIVLGHGTIARLPTELNRLCLSRPLIIYSQSRLLLANRIRTLLPNFDAHINDSDTRPSSAMMFGRDSVISVGGPRAVEMARRVSSKMTIPHICIPTTHSGAAGGLSAWTDQQVAFDSPTSLEEEEEEQEDSDVCGNGKKKMLPAVIIYDERFTESHTKRISAPSGFFVDADSDVDENFEPGTGAVCNDATVDLTDNKASERRSANSSTAQWSYIHLPGV</sequence>
<dbReference type="SUPFAM" id="SSF56796">
    <property type="entry name" value="Dehydroquinate synthase-like"/>
    <property type="match status" value="1"/>
</dbReference>
<evidence type="ECO:0000256" key="1">
    <source>
        <dbReference type="SAM" id="MobiDB-lite"/>
    </source>
</evidence>
<dbReference type="RefSeq" id="XP_018663598.1">
    <property type="nucleotide sequence ID" value="XM_018803192.1"/>
</dbReference>
<dbReference type="Gene3D" id="3.40.50.1970">
    <property type="match status" value="1"/>
</dbReference>
<organism evidence="2 3">
    <name type="scientific">Trichoderma gamsii</name>
    <dbReference type="NCBI Taxonomy" id="398673"/>
    <lineage>
        <taxon>Eukaryota</taxon>
        <taxon>Fungi</taxon>
        <taxon>Dikarya</taxon>
        <taxon>Ascomycota</taxon>
        <taxon>Pezizomycotina</taxon>
        <taxon>Sordariomycetes</taxon>
        <taxon>Hypocreomycetidae</taxon>
        <taxon>Hypocreales</taxon>
        <taxon>Hypocreaceae</taxon>
        <taxon>Trichoderma</taxon>
    </lineage>
</organism>
<feature type="region of interest" description="Disordered" evidence="1">
    <location>
        <begin position="198"/>
        <end position="218"/>
    </location>
</feature>
<feature type="compositionally biased region" description="Low complexity" evidence="1">
    <location>
        <begin position="46"/>
        <end position="57"/>
    </location>
</feature>
<reference evidence="2 3" key="1">
    <citation type="journal article" date="2016" name="Genome Announc.">
        <title>Draft Whole-Genome Sequence of Trichoderma gamsii T6085, a Promising Biocontrol Agent of Fusarium Head Blight on Wheat.</title>
        <authorList>
            <person name="Baroncelli R."/>
            <person name="Zapparata A."/>
            <person name="Piaggeschi G."/>
            <person name="Sarrocco S."/>
            <person name="Vannacci G."/>
        </authorList>
    </citation>
    <scope>NUCLEOTIDE SEQUENCE [LARGE SCALE GENOMIC DNA]</scope>
    <source>
        <strain evidence="2 3">T6085</strain>
    </source>
</reference>
<keyword evidence="3" id="KW-1185">Reference proteome</keyword>
<evidence type="ECO:0000313" key="3">
    <source>
        <dbReference type="Proteomes" id="UP000054821"/>
    </source>
</evidence>
<proteinExistence type="predicted"/>
<dbReference type="GeneID" id="29983275"/>
<dbReference type="STRING" id="398673.A0A2P5A2X5"/>
<dbReference type="AlphaFoldDB" id="A0A2P5A2X5"/>
<comment type="caution">
    <text evidence="2">The sequence shown here is derived from an EMBL/GenBank/DDBJ whole genome shotgun (WGS) entry which is preliminary data.</text>
</comment>
<feature type="compositionally biased region" description="Polar residues" evidence="1">
    <location>
        <begin position="1"/>
        <end position="21"/>
    </location>
</feature>
<feature type="compositionally biased region" description="Basic residues" evidence="1">
    <location>
        <begin position="58"/>
        <end position="70"/>
    </location>
</feature>
<dbReference type="Proteomes" id="UP000054821">
    <property type="component" value="Unassembled WGS sequence"/>
</dbReference>
<feature type="compositionally biased region" description="Basic residues" evidence="1">
    <location>
        <begin position="30"/>
        <end position="45"/>
    </location>
</feature>
<protein>
    <submittedName>
        <fullName evidence="2">Uncharacterized protein</fullName>
    </submittedName>
</protein>